<keyword evidence="4" id="KW-0804">Transcription</keyword>
<dbReference type="OrthoDB" id="5392779at2759"/>
<protein>
    <recommendedName>
        <fullName evidence="7">Zn(2)-C6 fungal-type domain-containing protein</fullName>
    </recommendedName>
</protein>
<gene>
    <name evidence="8" type="ORF">BDV28DRAFT_138533</name>
</gene>
<dbReference type="InterPro" id="IPR036864">
    <property type="entry name" value="Zn2-C6_fun-type_DNA-bd_sf"/>
</dbReference>
<name>A0A5N6Z1Z9_9EURO</name>
<evidence type="ECO:0000256" key="6">
    <source>
        <dbReference type="SAM" id="MobiDB-lite"/>
    </source>
</evidence>
<evidence type="ECO:0000313" key="8">
    <source>
        <dbReference type="EMBL" id="KAE8350729.1"/>
    </source>
</evidence>
<dbReference type="PROSITE" id="PS00463">
    <property type="entry name" value="ZN2_CY6_FUNGAL_1"/>
    <property type="match status" value="1"/>
</dbReference>
<dbReference type="GO" id="GO:0000981">
    <property type="term" value="F:DNA-binding transcription factor activity, RNA polymerase II-specific"/>
    <property type="evidence" value="ECO:0007669"/>
    <property type="project" value="InterPro"/>
</dbReference>
<feature type="domain" description="Zn(2)-C6 fungal-type" evidence="7">
    <location>
        <begin position="17"/>
        <end position="49"/>
    </location>
</feature>
<dbReference type="SMART" id="SM00906">
    <property type="entry name" value="Fungal_trans"/>
    <property type="match status" value="1"/>
</dbReference>
<keyword evidence="2" id="KW-0805">Transcription regulation</keyword>
<dbReference type="GO" id="GO:0009893">
    <property type="term" value="P:positive regulation of metabolic process"/>
    <property type="evidence" value="ECO:0007669"/>
    <property type="project" value="UniProtKB-ARBA"/>
</dbReference>
<dbReference type="InterPro" id="IPR001138">
    <property type="entry name" value="Zn2Cys6_DnaBD"/>
</dbReference>
<evidence type="ECO:0000256" key="5">
    <source>
        <dbReference type="ARBA" id="ARBA00023242"/>
    </source>
</evidence>
<feature type="region of interest" description="Disordered" evidence="6">
    <location>
        <begin position="104"/>
        <end position="126"/>
    </location>
</feature>
<dbReference type="PANTHER" id="PTHR47840:SF1">
    <property type="entry name" value="ZN(II)2CYS6 TRANSCRIPTION FACTOR (EUROFUNG)"/>
    <property type="match status" value="1"/>
</dbReference>
<keyword evidence="9" id="KW-1185">Reference proteome</keyword>
<keyword evidence="3" id="KW-0238">DNA-binding</keyword>
<dbReference type="AlphaFoldDB" id="A0A5N6Z1Z9"/>
<dbReference type="PANTHER" id="PTHR47840">
    <property type="entry name" value="ZN(II)2CYS6 TRANSCRIPTION FACTOR (EUROFUNG)-RELATED"/>
    <property type="match status" value="1"/>
</dbReference>
<sequence>MSSPDTKRRKIRKGTHSCWECKRRKMKCIFDPLSTRCAACRRRGSQCVSQEFPEAPNPGDQLIATEAETPSDGDERRRADRGILTPVSTTSEPFQYFAGAHRVGRNKRHDPTHPPGPQSKNERLSRFLHESLPSRDDTEMICKATRNPSVLAHELLTMPYTTLDQHGLKSPASLLESPAPDRHPVLIARHMLQLAVFLQHLHPDLHEELKDLSESPRAIMERLADLAISLVTTNDELLGSIEGLECVMIESMYQANVGNLRRSWVAGRRAMTMAQMMGLHRPDSRTQFQVLDPLTKCHPQLMWFRIVFLDRQLCLLLGLPQGCSSMAPDTLLVNDTPMGRLERIHCVLSSRILERNASHPSSPDYALTRSLDLELQRAARSLPSKWWLVPTLTATDSQALFWDTRRLFAQVLHYNLLNQLHLPYMLRASSAERKYEYSRITCVNASREVLSRFITLRSFNRIAYSCRTVDFLALMAAMTLLLAHLDSHHAGTENLLAHQYISDRAMIEQAQENMSEVNRLNSDALSAQSADLLRRLLTIEVEADGAGRVSVQEAESETPDDAVVTVNIPYFGIIKIAGEGMSKESSRPQATATTLRPAHRERSGSVSSDTLPQMPPGISNPQPMSPLDATTPGQPAPLAPQLHGPSDPLLPQGYPGLTAPAEDWAFQGVDMAFFESLMRSTGDAEGAEWTV</sequence>
<dbReference type="InterPro" id="IPR007219">
    <property type="entry name" value="XnlR_reg_dom"/>
</dbReference>
<dbReference type="SUPFAM" id="SSF57701">
    <property type="entry name" value="Zn2/Cys6 DNA-binding domain"/>
    <property type="match status" value="1"/>
</dbReference>
<dbReference type="Gene3D" id="4.10.240.10">
    <property type="entry name" value="Zn(2)-C6 fungal-type DNA-binding domain"/>
    <property type="match status" value="1"/>
</dbReference>
<evidence type="ECO:0000259" key="7">
    <source>
        <dbReference type="PROSITE" id="PS50048"/>
    </source>
</evidence>
<dbReference type="PROSITE" id="PS50048">
    <property type="entry name" value="ZN2_CY6_FUNGAL_2"/>
    <property type="match status" value="1"/>
</dbReference>
<feature type="region of interest" description="Disordered" evidence="6">
    <location>
        <begin position="581"/>
        <end position="656"/>
    </location>
</feature>
<dbReference type="SMART" id="SM00066">
    <property type="entry name" value="GAL4"/>
    <property type="match status" value="1"/>
</dbReference>
<dbReference type="CDD" id="cd12148">
    <property type="entry name" value="fungal_TF_MHR"/>
    <property type="match status" value="1"/>
</dbReference>
<dbReference type="Proteomes" id="UP000327118">
    <property type="component" value="Unassembled WGS sequence"/>
</dbReference>
<accession>A0A5N6Z1Z9</accession>
<dbReference type="GO" id="GO:0006351">
    <property type="term" value="P:DNA-templated transcription"/>
    <property type="evidence" value="ECO:0007669"/>
    <property type="project" value="InterPro"/>
</dbReference>
<dbReference type="GO" id="GO:0008270">
    <property type="term" value="F:zinc ion binding"/>
    <property type="evidence" value="ECO:0007669"/>
    <property type="project" value="InterPro"/>
</dbReference>
<dbReference type="EMBL" id="ML739207">
    <property type="protein sequence ID" value="KAE8350729.1"/>
    <property type="molecule type" value="Genomic_DNA"/>
</dbReference>
<keyword evidence="1" id="KW-0479">Metal-binding</keyword>
<keyword evidence="5" id="KW-0539">Nucleus</keyword>
<dbReference type="GO" id="GO:0003677">
    <property type="term" value="F:DNA binding"/>
    <property type="evidence" value="ECO:0007669"/>
    <property type="project" value="UniProtKB-KW"/>
</dbReference>
<evidence type="ECO:0000256" key="2">
    <source>
        <dbReference type="ARBA" id="ARBA00023015"/>
    </source>
</evidence>
<reference evidence="9" key="1">
    <citation type="submission" date="2019-04" db="EMBL/GenBank/DDBJ databases">
        <title>Friends and foes A comparative genomics studyof 23 Aspergillus species from section Flavi.</title>
        <authorList>
            <consortium name="DOE Joint Genome Institute"/>
            <person name="Kjaerbolling I."/>
            <person name="Vesth T."/>
            <person name="Frisvad J.C."/>
            <person name="Nybo J.L."/>
            <person name="Theobald S."/>
            <person name="Kildgaard S."/>
            <person name="Isbrandt T."/>
            <person name="Kuo A."/>
            <person name="Sato A."/>
            <person name="Lyhne E.K."/>
            <person name="Kogle M.E."/>
            <person name="Wiebenga A."/>
            <person name="Kun R.S."/>
            <person name="Lubbers R.J."/>
            <person name="Makela M.R."/>
            <person name="Barry K."/>
            <person name="Chovatia M."/>
            <person name="Clum A."/>
            <person name="Daum C."/>
            <person name="Haridas S."/>
            <person name="He G."/>
            <person name="LaButti K."/>
            <person name="Lipzen A."/>
            <person name="Mondo S."/>
            <person name="Riley R."/>
            <person name="Salamov A."/>
            <person name="Simmons B.A."/>
            <person name="Magnuson J.K."/>
            <person name="Henrissat B."/>
            <person name="Mortensen U.H."/>
            <person name="Larsen T.O."/>
            <person name="Devries R.P."/>
            <person name="Grigoriev I.V."/>
            <person name="Machida M."/>
            <person name="Baker S.E."/>
            <person name="Andersen M.R."/>
        </authorList>
    </citation>
    <scope>NUCLEOTIDE SEQUENCE [LARGE SCALE GENOMIC DNA]</scope>
    <source>
        <strain evidence="9">CBS 553.77</strain>
    </source>
</reference>
<evidence type="ECO:0000256" key="3">
    <source>
        <dbReference type="ARBA" id="ARBA00023125"/>
    </source>
</evidence>
<feature type="region of interest" description="Disordered" evidence="6">
    <location>
        <begin position="50"/>
        <end position="79"/>
    </location>
</feature>
<dbReference type="CDD" id="cd00067">
    <property type="entry name" value="GAL4"/>
    <property type="match status" value="1"/>
</dbReference>
<evidence type="ECO:0000256" key="4">
    <source>
        <dbReference type="ARBA" id="ARBA00023163"/>
    </source>
</evidence>
<evidence type="ECO:0000313" key="9">
    <source>
        <dbReference type="Proteomes" id="UP000327118"/>
    </source>
</evidence>
<organism evidence="8 9">
    <name type="scientific">Aspergillus coremiiformis</name>
    <dbReference type="NCBI Taxonomy" id="138285"/>
    <lineage>
        <taxon>Eukaryota</taxon>
        <taxon>Fungi</taxon>
        <taxon>Dikarya</taxon>
        <taxon>Ascomycota</taxon>
        <taxon>Pezizomycotina</taxon>
        <taxon>Eurotiomycetes</taxon>
        <taxon>Eurotiomycetidae</taxon>
        <taxon>Eurotiales</taxon>
        <taxon>Aspergillaceae</taxon>
        <taxon>Aspergillus</taxon>
        <taxon>Aspergillus subgen. Circumdati</taxon>
    </lineage>
</organism>
<proteinExistence type="predicted"/>
<evidence type="ECO:0000256" key="1">
    <source>
        <dbReference type="ARBA" id="ARBA00022723"/>
    </source>
</evidence>